<dbReference type="Proteomes" id="UP000319478">
    <property type="component" value="Unassembled WGS sequence"/>
</dbReference>
<evidence type="ECO:0000313" key="6">
    <source>
        <dbReference type="EMBL" id="GEC62384.1"/>
    </source>
</evidence>
<sequence>MSRGTQNMEHGVSVLFVCMGNICRSPLAEAAFRQAAARHGLEVRVESAGTGNWHVGEAPDPRARAMAARHGIDLDQYRARVVTGQDFYQFTHIIAMDHANMAHLSRMRPVDGVSELSLLLDYVAHRHGTAVVDPYYGTTEDFAATWRDVSEGAEALALYLKKQAC</sequence>
<keyword evidence="3" id="KW-0378">Hydrolase</keyword>
<evidence type="ECO:0000259" key="5">
    <source>
        <dbReference type="SMART" id="SM00226"/>
    </source>
</evidence>
<dbReference type="Pfam" id="PF01451">
    <property type="entry name" value="LMWPc"/>
    <property type="match status" value="1"/>
</dbReference>
<comment type="similarity">
    <text evidence="1">Belongs to the low molecular weight phosphotyrosine protein phosphatase family.</text>
</comment>
<dbReference type="RefSeq" id="WP_275396230.1">
    <property type="nucleotide sequence ID" value="NZ_BJNN01000018.1"/>
</dbReference>
<dbReference type="PANTHER" id="PTHR11717:SF7">
    <property type="entry name" value="LOW MOLECULAR WEIGHT PHOSPHOTYROSINE PROTEIN PHOSPHATASE"/>
    <property type="match status" value="1"/>
</dbReference>
<evidence type="ECO:0000256" key="1">
    <source>
        <dbReference type="ARBA" id="ARBA00011063"/>
    </source>
</evidence>
<reference evidence="6 7" key="1">
    <citation type="submission" date="2019-06" db="EMBL/GenBank/DDBJ databases">
        <title>Whole genome shotgun sequence of Komagataeibacter hansenii NBRC 14820.</title>
        <authorList>
            <person name="Hosoyama A."/>
            <person name="Uohara A."/>
            <person name="Ohji S."/>
            <person name="Ichikawa N."/>
        </authorList>
    </citation>
    <scope>NUCLEOTIDE SEQUENCE [LARGE SCALE GENOMIC DNA]</scope>
    <source>
        <strain evidence="6 7">NBRC 14820</strain>
    </source>
</reference>
<dbReference type="PANTHER" id="PTHR11717">
    <property type="entry name" value="LOW MOLECULAR WEIGHT PROTEIN TYROSINE PHOSPHATASE"/>
    <property type="match status" value="1"/>
</dbReference>
<evidence type="ECO:0000313" key="7">
    <source>
        <dbReference type="Proteomes" id="UP000319478"/>
    </source>
</evidence>
<evidence type="ECO:0000256" key="2">
    <source>
        <dbReference type="ARBA" id="ARBA00013064"/>
    </source>
</evidence>
<name>A0ABQ0SB20_NOVHA</name>
<evidence type="ECO:0000256" key="4">
    <source>
        <dbReference type="ARBA" id="ARBA00022912"/>
    </source>
</evidence>
<dbReference type="PRINTS" id="PR00719">
    <property type="entry name" value="LMWPTPASE"/>
</dbReference>
<dbReference type="InterPro" id="IPR023485">
    <property type="entry name" value="Ptyr_pPase"/>
</dbReference>
<protein>
    <recommendedName>
        <fullName evidence="2">protein-tyrosine-phosphatase</fullName>
        <ecNumber evidence="2">3.1.3.48</ecNumber>
    </recommendedName>
</protein>
<dbReference type="Gene3D" id="3.40.50.2300">
    <property type="match status" value="1"/>
</dbReference>
<dbReference type="CDD" id="cd16343">
    <property type="entry name" value="LMWPTP"/>
    <property type="match status" value="1"/>
</dbReference>
<evidence type="ECO:0000256" key="3">
    <source>
        <dbReference type="ARBA" id="ARBA00022801"/>
    </source>
</evidence>
<keyword evidence="4" id="KW-0904">Protein phosphatase</keyword>
<dbReference type="EC" id="3.1.3.48" evidence="2"/>
<dbReference type="EMBL" id="BJNN01000018">
    <property type="protein sequence ID" value="GEC62384.1"/>
    <property type="molecule type" value="Genomic_DNA"/>
</dbReference>
<comment type="caution">
    <text evidence="6">The sequence shown here is derived from an EMBL/GenBank/DDBJ whole genome shotgun (WGS) entry which is preliminary data.</text>
</comment>
<dbReference type="InterPro" id="IPR050438">
    <property type="entry name" value="LMW_PTPase"/>
</dbReference>
<dbReference type="SUPFAM" id="SSF52788">
    <property type="entry name" value="Phosphotyrosine protein phosphatases I"/>
    <property type="match status" value="1"/>
</dbReference>
<keyword evidence="7" id="KW-1185">Reference proteome</keyword>
<accession>A0ABQ0SB20</accession>
<proteinExistence type="inferred from homology"/>
<gene>
    <name evidence="6" type="ORF">GHA01_02330</name>
</gene>
<dbReference type="InterPro" id="IPR017867">
    <property type="entry name" value="Tyr_phospatase_low_mol_wt"/>
</dbReference>
<dbReference type="InterPro" id="IPR036196">
    <property type="entry name" value="Ptyr_pPase_sf"/>
</dbReference>
<dbReference type="SMART" id="SM00226">
    <property type="entry name" value="LMWPc"/>
    <property type="match status" value="1"/>
</dbReference>
<organism evidence="6 7">
    <name type="scientific">Novacetimonas hansenii</name>
    <name type="common">Komagataeibacter hansenii</name>
    <dbReference type="NCBI Taxonomy" id="436"/>
    <lineage>
        <taxon>Bacteria</taxon>
        <taxon>Pseudomonadati</taxon>
        <taxon>Pseudomonadota</taxon>
        <taxon>Alphaproteobacteria</taxon>
        <taxon>Acetobacterales</taxon>
        <taxon>Acetobacteraceae</taxon>
        <taxon>Novacetimonas</taxon>
    </lineage>
</organism>
<feature type="domain" description="Phosphotyrosine protein phosphatase I" evidence="5">
    <location>
        <begin position="12"/>
        <end position="159"/>
    </location>
</feature>